<reference evidence="2" key="1">
    <citation type="journal article" date="2019" name="MBio">
        <title>Virus Genomes from Deep Sea Sediments Expand the Ocean Megavirome and Support Independent Origins of Viral Gigantism.</title>
        <authorList>
            <person name="Backstrom D."/>
            <person name="Yutin N."/>
            <person name="Jorgensen S.L."/>
            <person name="Dharamshi J."/>
            <person name="Homa F."/>
            <person name="Zaremba-Niedwiedzka K."/>
            <person name="Spang A."/>
            <person name="Wolf Y.I."/>
            <person name="Koonin E.V."/>
            <person name="Ettema T.J."/>
        </authorList>
    </citation>
    <scope>NUCLEOTIDE SEQUENCE</scope>
</reference>
<feature type="region of interest" description="Disordered" evidence="1">
    <location>
        <begin position="173"/>
        <end position="317"/>
    </location>
</feature>
<feature type="compositionally biased region" description="Basic residues" evidence="1">
    <location>
        <begin position="173"/>
        <end position="225"/>
    </location>
</feature>
<dbReference type="EMBL" id="MK500463">
    <property type="protein sequence ID" value="QBK90080.1"/>
    <property type="molecule type" value="Genomic_DNA"/>
</dbReference>
<evidence type="ECO:0000313" key="2">
    <source>
        <dbReference type="EMBL" id="QBK90080.1"/>
    </source>
</evidence>
<feature type="compositionally biased region" description="Low complexity" evidence="1">
    <location>
        <begin position="279"/>
        <end position="304"/>
    </location>
</feature>
<proteinExistence type="predicted"/>
<organism evidence="2">
    <name type="scientific">Pithovirus LCPAC101</name>
    <dbReference type="NCBI Taxonomy" id="2506586"/>
    <lineage>
        <taxon>Viruses</taxon>
        <taxon>Pithoviruses</taxon>
    </lineage>
</organism>
<evidence type="ECO:0000256" key="1">
    <source>
        <dbReference type="SAM" id="MobiDB-lite"/>
    </source>
</evidence>
<protein>
    <submittedName>
        <fullName evidence="2">Uncharacterized protein</fullName>
    </submittedName>
</protein>
<name>A0A481Z610_9VIRU</name>
<gene>
    <name evidence="2" type="ORF">LCPAC101_03650</name>
</gene>
<sequence>MSAKIVKTVKRDTKSKDEKYLGYLRVYADNKDNLEVKEPVKVVKVKVVKAKTTKAKAAKTTKAAQKGTSSPRGRKKGFSSLSDRYKEAKAQKKYISVNKLSSTIGRGEAGREFEVASMAIVAGSDRATKNKFIPGIYLAAESAGLFGRAIDRLVDEKTLTDKQAEAAKDKFQKKYAKKVVVKKTVAKKSPGRKAPAKKSPGRKAPAKKSPARKSPARKSPARRSRSSSASRASDLPDISPPGSPVSQAPLPSIDSLGRGTPSPSRLVGGLPPVTRSRGRASPSRSRVSPSRVTVSPRARSRSPVLGSGSAPPLQIPQ</sequence>
<accession>A0A481Z610</accession>
<feature type="region of interest" description="Disordered" evidence="1">
    <location>
        <begin position="56"/>
        <end position="84"/>
    </location>
</feature>